<accession>A0A1J4KKV4</accession>
<organism evidence="1 2">
    <name type="scientific">Tritrichomonas foetus</name>
    <dbReference type="NCBI Taxonomy" id="1144522"/>
    <lineage>
        <taxon>Eukaryota</taxon>
        <taxon>Metamonada</taxon>
        <taxon>Parabasalia</taxon>
        <taxon>Tritrichomonadida</taxon>
        <taxon>Tritrichomonadidae</taxon>
        <taxon>Tritrichomonas</taxon>
    </lineage>
</organism>
<dbReference type="GeneID" id="94834873"/>
<dbReference type="PANTHER" id="PTHR24159">
    <property type="match status" value="1"/>
</dbReference>
<dbReference type="AlphaFoldDB" id="A0A1J4KKV4"/>
<dbReference type="InterPro" id="IPR036770">
    <property type="entry name" value="Ankyrin_rpt-contain_sf"/>
</dbReference>
<dbReference type="RefSeq" id="XP_068365073.1">
    <property type="nucleotide sequence ID" value="XM_068500169.1"/>
</dbReference>
<comment type="caution">
    <text evidence="1">The sequence shown here is derived from an EMBL/GenBank/DDBJ whole genome shotgun (WGS) entry which is preliminary data.</text>
</comment>
<dbReference type="PANTHER" id="PTHR24159:SF5">
    <property type="entry name" value="ANK_REP_REGION DOMAIN-CONTAINING PROTEIN"/>
    <property type="match status" value="1"/>
</dbReference>
<name>A0A1J4KKV4_9EUKA</name>
<keyword evidence="2" id="KW-1185">Reference proteome</keyword>
<gene>
    <name evidence="1" type="ORF">TRFO_18413</name>
</gene>
<proteinExistence type="predicted"/>
<evidence type="ECO:0000313" key="1">
    <source>
        <dbReference type="EMBL" id="OHT11937.1"/>
    </source>
</evidence>
<evidence type="ECO:0008006" key="3">
    <source>
        <dbReference type="Google" id="ProtNLM"/>
    </source>
</evidence>
<dbReference type="SUPFAM" id="SSF48403">
    <property type="entry name" value="Ankyrin repeat"/>
    <property type="match status" value="1"/>
</dbReference>
<dbReference type="VEuPathDB" id="TrichDB:TRFO_18413"/>
<reference evidence="1" key="1">
    <citation type="submission" date="2016-10" db="EMBL/GenBank/DDBJ databases">
        <authorList>
            <person name="Benchimol M."/>
            <person name="Almeida L.G."/>
            <person name="Vasconcelos A.T."/>
            <person name="Perreira-Neves A."/>
            <person name="Rosa I.A."/>
            <person name="Tasca T."/>
            <person name="Bogo M.R."/>
            <person name="de Souza W."/>
        </authorList>
    </citation>
    <scope>NUCLEOTIDE SEQUENCE [LARGE SCALE GENOMIC DNA]</scope>
    <source>
        <strain evidence="1">K</strain>
    </source>
</reference>
<protein>
    <recommendedName>
        <fullName evidence="3">DUF3447 domain-containing protein</fullName>
    </recommendedName>
</protein>
<evidence type="ECO:0000313" key="2">
    <source>
        <dbReference type="Proteomes" id="UP000179807"/>
    </source>
</evidence>
<dbReference type="EMBL" id="MLAK01000575">
    <property type="protein sequence ID" value="OHT11937.1"/>
    <property type="molecule type" value="Genomic_DNA"/>
</dbReference>
<dbReference type="Proteomes" id="UP000179807">
    <property type="component" value="Unassembled WGS sequence"/>
</dbReference>
<sequence>MYDKKCHFYFMEELIIFKKSRKKLEKLSNLLNTEDLDSIINILNSDNFCKNDQYLNEFLTMLSHFSNYRPKSFELTKSIISWLQLNNEIHEEVLSEHIRRFQLNNENDEDYQNQDIKTDNIGNTHFVPIHKIIEDDDIESFQNYVSTSNADLNSIVKIDSYDNKYIKENESFIEYAALFGSINIFKYLWMNNAEIIESDLPEYAVAGGCSDIIHLVEEKLPFSSPMCLEAAVYCFRNDLIPYLFEISGSTFNYNALSQSIASYNYSAFFYMIENQQHVIYLTSDTYAETIFHDIISENDVVKILAHFPDVDINCRSKIGIFYHYFIILRFIMQSQLMILMS</sequence>